<dbReference type="VEuPathDB" id="GiardiaDB:GMRT_14472"/>
<dbReference type="EMBL" id="VDLU01000002">
    <property type="protein sequence ID" value="TNJ28260.1"/>
    <property type="molecule type" value="Genomic_DNA"/>
</dbReference>
<reference evidence="2 3" key="1">
    <citation type="submission" date="2019-05" db="EMBL/GenBank/DDBJ databases">
        <title>The compact genome of Giardia muris reveals important steps in the evolution of intestinal protozoan parasites.</title>
        <authorList>
            <person name="Xu F."/>
            <person name="Jimenez-Gonzalez A."/>
            <person name="Einarsson E."/>
            <person name="Astvaldsson A."/>
            <person name="Peirasmaki D."/>
            <person name="Eckmann L."/>
            <person name="Andersson J.O."/>
            <person name="Svard S.G."/>
            <person name="Jerlstrom-Hultqvist J."/>
        </authorList>
    </citation>
    <scope>NUCLEOTIDE SEQUENCE [LARGE SCALE GENOMIC DNA]</scope>
    <source>
        <strain evidence="2 3">Roberts-Thomson</strain>
    </source>
</reference>
<protein>
    <submittedName>
        <fullName evidence="2">Uncharacterized protein</fullName>
    </submittedName>
</protein>
<dbReference type="Proteomes" id="UP000315496">
    <property type="component" value="Chromosome 2"/>
</dbReference>
<feature type="region of interest" description="Disordered" evidence="1">
    <location>
        <begin position="511"/>
        <end position="581"/>
    </location>
</feature>
<keyword evidence="3" id="KW-1185">Reference proteome</keyword>
<accession>A0A4Z1SRB7</accession>
<proteinExistence type="predicted"/>
<comment type="caution">
    <text evidence="2">The sequence shown here is derived from an EMBL/GenBank/DDBJ whole genome shotgun (WGS) entry which is preliminary data.</text>
</comment>
<name>A0A4Z1SRB7_GIAMU</name>
<sequence length="581" mass="65457">MTLFVPARTDVLQPDLGYPTRLLTVKDVKVLMGIRRLICLWKRASETPRFPSTNRWILPVRRAKSEPYFWRYIRDRPKSVIPRSCTTRPKSSPRTCFIFPPEDTMVNSCIPSYGTQSTLRVTPRLYRHLEPRIDVSRPSPYLTPVQTRLIERLSQAFDVDTLTQPSLEHLLACFPITGTMLLYGEHVGKEGGPTTRPHNESDLSISCFNQSEVNRSKNDSISPERLNKRSHSAPRSTRLSFRLPTTDICREARIEVSTIDIESDEASLLRDDDEVLDEEKEENGEVEENRVGVQISSLTGAKFLIDPFALRILSRMEVRKFQIIPSNLTQSSTPFPHYVLGSAENLTARRNVVNINGTVLILIAPKSLSVADTASKNFDLLWLCTFRRTSQLIKNCNNREGIISDESIRPIVELSDTDLIITGSPQALPSSSAMANRITPSLLRSSTPGCTSPQRNCVFDAENSTFTQLRQKLQRVGCFNRDVAFDTVHHVPIPNEPIDIADLFTRPLRSHGQSLAHTPPPLHASKTEGSMSRSTPMPVSVKEPVRPQPQSKRNLSTKEMARPTGPESLRKYIYSSPHIAQ</sequence>
<dbReference type="AlphaFoldDB" id="A0A4Z1SRB7"/>
<gene>
    <name evidence="2" type="ORF">GMRT_14472</name>
</gene>
<evidence type="ECO:0000313" key="2">
    <source>
        <dbReference type="EMBL" id="TNJ28260.1"/>
    </source>
</evidence>
<feature type="compositionally biased region" description="Polar residues" evidence="1">
    <location>
        <begin position="527"/>
        <end position="537"/>
    </location>
</feature>
<feature type="region of interest" description="Disordered" evidence="1">
    <location>
        <begin position="214"/>
        <end position="237"/>
    </location>
</feature>
<evidence type="ECO:0000313" key="3">
    <source>
        <dbReference type="Proteomes" id="UP000315496"/>
    </source>
</evidence>
<evidence type="ECO:0000256" key="1">
    <source>
        <dbReference type="SAM" id="MobiDB-lite"/>
    </source>
</evidence>
<organism evidence="2 3">
    <name type="scientific">Giardia muris</name>
    <dbReference type="NCBI Taxonomy" id="5742"/>
    <lineage>
        <taxon>Eukaryota</taxon>
        <taxon>Metamonada</taxon>
        <taxon>Diplomonadida</taxon>
        <taxon>Hexamitidae</taxon>
        <taxon>Giardiinae</taxon>
        <taxon>Giardia</taxon>
    </lineage>
</organism>